<accession>W4S1I8</accession>
<dbReference type="Pfam" id="PF00012">
    <property type="entry name" value="HSP70"/>
    <property type="match status" value="1"/>
</dbReference>
<dbReference type="AlphaFoldDB" id="W4S1I8"/>
<dbReference type="PANTHER" id="PTHR19375">
    <property type="entry name" value="HEAT SHOCK PROTEIN 70KDA"/>
    <property type="match status" value="1"/>
</dbReference>
<dbReference type="SUPFAM" id="SSF53067">
    <property type="entry name" value="Actin-like ATPase domain"/>
    <property type="match status" value="2"/>
</dbReference>
<gene>
    <name evidence="3" type="ORF">XPU_1311</name>
</gene>
<reference evidence="3 4" key="1">
    <citation type="submission" date="2014-01" db="EMBL/GenBank/DDBJ databases">
        <title>Genome sequence and analysis of Xanthomonas arboricola pv. pruni.</title>
        <authorList>
            <person name="Fujikawa T."/>
            <person name="Nakazono-Nagaoka E."/>
        </authorList>
    </citation>
    <scope>NUCLEOTIDE SEQUENCE [LARGE SCALE GENOMIC DNA]</scope>
    <source>
        <strain evidence="4">MAFF 311562</strain>
    </source>
</reference>
<keyword evidence="1" id="KW-0547">Nucleotide-binding</keyword>
<sequence>MKLGIDFGTSNSAAAAIVDDQVVPVRFGEALQFRTTVYFPETMRDPDNFSLTPALEYEVERLIDSGRRDAAVAGRTSSNDSLRRDAIRIVRRQWMEEQVREPRSSAALLQNAVYGDDALDAYFLEGEGSLVQSPKSMLGYNLHPRARQTITGIATHVLEHIRLTASRQFDINIRSATLGRPVQFRSSIGEAGNAQALEILQTAAIAAGFDSVDFLEEPAAAAMHYHVSHDSRHDTVVVDIGGGTTDIAHASVGGSAAPQVHRAWGIARGGTDIDLALSLAAYMPLFGRGITRVPTHHYLEAAMVQDMTRQREFRLHKYQDVPAPFDKRLQALQDTGNTARLYRGVEAARSRSASATGTRPGWTSSNAGWRWRCRPARWLRPLPATWANWKACLRRSVPTWTRRRPRCSSPAACRVPAISATRWQPRSRNRAWCRAIRPSAWCRAWPGRRPARPVCRTVKATRAPIRYNARLLHTA</sequence>
<protein>
    <submittedName>
        <fullName evidence="3">Heat shock protein</fullName>
    </submittedName>
</protein>
<dbReference type="GO" id="GO:0140662">
    <property type="term" value="F:ATP-dependent protein folding chaperone"/>
    <property type="evidence" value="ECO:0007669"/>
    <property type="project" value="InterPro"/>
</dbReference>
<evidence type="ECO:0000313" key="4">
    <source>
        <dbReference type="Proteomes" id="UP000019143"/>
    </source>
</evidence>
<dbReference type="InterPro" id="IPR043129">
    <property type="entry name" value="ATPase_NBD"/>
</dbReference>
<evidence type="ECO:0000313" key="3">
    <source>
        <dbReference type="EMBL" id="GAE49779.1"/>
    </source>
</evidence>
<dbReference type="GO" id="GO:0005524">
    <property type="term" value="F:ATP binding"/>
    <property type="evidence" value="ECO:0007669"/>
    <property type="project" value="UniProtKB-KW"/>
</dbReference>
<dbReference type="InterPro" id="IPR013126">
    <property type="entry name" value="Hsp_70_fam"/>
</dbReference>
<dbReference type="EMBL" id="BAVB01000226">
    <property type="protein sequence ID" value="GAE49779.1"/>
    <property type="molecule type" value="Genomic_DNA"/>
</dbReference>
<keyword evidence="2" id="KW-0067">ATP-binding</keyword>
<evidence type="ECO:0000256" key="1">
    <source>
        <dbReference type="ARBA" id="ARBA00022741"/>
    </source>
</evidence>
<dbReference type="Gene3D" id="3.30.420.40">
    <property type="match status" value="1"/>
</dbReference>
<organism evidence="3 4">
    <name type="scientific">Xanthomonas arboricola pv. pruni str. MAFF 311562</name>
    <dbReference type="NCBI Taxonomy" id="1414836"/>
    <lineage>
        <taxon>Bacteria</taxon>
        <taxon>Pseudomonadati</taxon>
        <taxon>Pseudomonadota</taxon>
        <taxon>Gammaproteobacteria</taxon>
        <taxon>Lysobacterales</taxon>
        <taxon>Lysobacteraceae</taxon>
        <taxon>Xanthomonas</taxon>
    </lineage>
</organism>
<keyword evidence="3" id="KW-0346">Stress response</keyword>
<evidence type="ECO:0000256" key="2">
    <source>
        <dbReference type="ARBA" id="ARBA00022840"/>
    </source>
</evidence>
<comment type="caution">
    <text evidence="3">The sequence shown here is derived from an EMBL/GenBank/DDBJ whole genome shotgun (WGS) entry which is preliminary data.</text>
</comment>
<dbReference type="Proteomes" id="UP000019143">
    <property type="component" value="Unassembled WGS sequence"/>
</dbReference>
<name>W4S1I8_9XANT</name>
<proteinExistence type="predicted"/>